<keyword evidence="1" id="KW-0472">Membrane</keyword>
<dbReference type="Pfam" id="PF07898">
    <property type="entry name" value="DUF1676"/>
    <property type="match status" value="1"/>
</dbReference>
<comment type="caution">
    <text evidence="2">The sequence shown here is derived from an EMBL/GenBank/DDBJ whole genome shotgun (WGS) entry which is preliminary data.</text>
</comment>
<sequence>MMNGECRGIYSGKCMKLGLLSLMSRAGSYRLLNGLTVTAEPVHPPHSEELKLDDPANLDHLLLNSMAKYLASVSINVRVMDKETPLKLAGAYYGNSSASGRKKDKYGGALAAMGLMSGGTMLALGMSALAAMAGKALMASMLAMMLAAIAALKGGGEEKTTYEVISKPVVSHHLSHSSEVQHSAGHYRRNFDRRDIPFAAQMPTE</sequence>
<organism evidence="2 3">
    <name type="scientific">Ranatra chinensis</name>
    <dbReference type="NCBI Taxonomy" id="642074"/>
    <lineage>
        <taxon>Eukaryota</taxon>
        <taxon>Metazoa</taxon>
        <taxon>Ecdysozoa</taxon>
        <taxon>Arthropoda</taxon>
        <taxon>Hexapoda</taxon>
        <taxon>Insecta</taxon>
        <taxon>Pterygota</taxon>
        <taxon>Neoptera</taxon>
        <taxon>Paraneoptera</taxon>
        <taxon>Hemiptera</taxon>
        <taxon>Heteroptera</taxon>
        <taxon>Panheteroptera</taxon>
        <taxon>Nepomorpha</taxon>
        <taxon>Nepidae</taxon>
        <taxon>Ranatrinae</taxon>
        <taxon>Ranatra</taxon>
    </lineage>
</organism>
<feature type="transmembrane region" description="Helical" evidence="1">
    <location>
        <begin position="136"/>
        <end position="152"/>
    </location>
</feature>
<dbReference type="PANTHER" id="PTHR21879:SF9">
    <property type="entry name" value="OSIRIS 16"/>
    <property type="match status" value="1"/>
</dbReference>
<name>A0ABD0ZA09_9HEMI</name>
<dbReference type="PANTHER" id="PTHR21879">
    <property type="entry name" value="FI03362P-RELATED-RELATED"/>
    <property type="match status" value="1"/>
</dbReference>
<dbReference type="Proteomes" id="UP001558652">
    <property type="component" value="Unassembled WGS sequence"/>
</dbReference>
<reference evidence="2 3" key="1">
    <citation type="submission" date="2024-07" db="EMBL/GenBank/DDBJ databases">
        <title>Chromosome-level genome assembly of the water stick insect Ranatra chinensis (Heteroptera: Nepidae).</title>
        <authorList>
            <person name="Liu X."/>
        </authorList>
    </citation>
    <scope>NUCLEOTIDE SEQUENCE [LARGE SCALE GENOMIC DNA]</scope>
    <source>
        <strain evidence="2">Cailab_2021Rc</strain>
        <tissue evidence="2">Muscle</tissue>
    </source>
</reference>
<dbReference type="InterPro" id="IPR012464">
    <property type="entry name" value="DUF1676"/>
</dbReference>
<proteinExistence type="predicted"/>
<dbReference type="EMBL" id="JBFDAA010000004">
    <property type="protein sequence ID" value="KAL1137693.1"/>
    <property type="molecule type" value="Genomic_DNA"/>
</dbReference>
<protein>
    <submittedName>
        <fullName evidence="2">Uncharacterized protein</fullName>
    </submittedName>
</protein>
<evidence type="ECO:0000313" key="3">
    <source>
        <dbReference type="Proteomes" id="UP001558652"/>
    </source>
</evidence>
<keyword evidence="1" id="KW-0812">Transmembrane</keyword>
<gene>
    <name evidence="2" type="ORF">AAG570_009389</name>
</gene>
<keyword evidence="3" id="KW-1185">Reference proteome</keyword>
<feature type="transmembrane region" description="Helical" evidence="1">
    <location>
        <begin position="109"/>
        <end position="130"/>
    </location>
</feature>
<keyword evidence="1" id="KW-1133">Transmembrane helix</keyword>
<evidence type="ECO:0000313" key="2">
    <source>
        <dbReference type="EMBL" id="KAL1137693.1"/>
    </source>
</evidence>
<accession>A0ABD0ZA09</accession>
<dbReference type="AlphaFoldDB" id="A0ABD0ZA09"/>
<evidence type="ECO:0000256" key="1">
    <source>
        <dbReference type="SAM" id="Phobius"/>
    </source>
</evidence>